<evidence type="ECO:0000313" key="3">
    <source>
        <dbReference type="Proteomes" id="UP000025227"/>
    </source>
</evidence>
<evidence type="ECO:0000256" key="1">
    <source>
        <dbReference type="ARBA" id="ARBA00022801"/>
    </source>
</evidence>
<keyword evidence="1" id="KW-0378">Hydrolase</keyword>
<reference evidence="4" key="1">
    <citation type="submission" date="2020-12" db="UniProtKB">
        <authorList>
            <consortium name="WormBaseParasite"/>
        </authorList>
    </citation>
    <scope>IDENTIFICATION</scope>
    <source>
        <strain evidence="4">MHco3</strain>
    </source>
</reference>
<sequence length="280" mass="31251">MDPNPELTRLYSCSKWAGRDANEVLDEYVHIGLETCKKLRISPHIEDLPYQDRQSPGFSDLARVDIWGQVKNHLVILIHGGFWQEGTRKAISPAAVNLVKRNIAVASVGYNYASSANPVSAVVQQLITAVEFLLRIYPKAKSVSLVGHSAGAHMAYKVFSHIRSPRIERLVLIAGIYNLDDLPNCEIGALIGLTPEEAKKNACDASELEGTNIRVLMMAAMKDSPKIIEQNQAMAESLKSKGVAVEYQEFPDCDHFNIIHGLRKEEEDHTRKFLLFLQDD</sequence>
<dbReference type="SUPFAM" id="SSF53474">
    <property type="entry name" value="alpha/beta-Hydrolases"/>
    <property type="match status" value="1"/>
</dbReference>
<dbReference type="PANTHER" id="PTHR48081:SF33">
    <property type="entry name" value="KYNURENINE FORMAMIDASE"/>
    <property type="match status" value="1"/>
</dbReference>
<dbReference type="WBParaSite" id="HCON_00129435-00001">
    <property type="protein sequence ID" value="HCON_00129435-00001"/>
    <property type="gene ID" value="HCON_00129435"/>
</dbReference>
<accession>A0A7I4YPW5</accession>
<proteinExistence type="predicted"/>
<dbReference type="Gene3D" id="3.40.50.1820">
    <property type="entry name" value="alpha/beta hydrolase"/>
    <property type="match status" value="1"/>
</dbReference>
<dbReference type="InterPro" id="IPR049492">
    <property type="entry name" value="BD-FAE-like_dom"/>
</dbReference>
<keyword evidence="3" id="KW-1185">Reference proteome</keyword>
<name>A0A7I4YPW5_HAECO</name>
<protein>
    <submittedName>
        <fullName evidence="4">Kynurenine formamidase</fullName>
    </submittedName>
</protein>
<dbReference type="InterPro" id="IPR029058">
    <property type="entry name" value="AB_hydrolase_fold"/>
</dbReference>
<dbReference type="Pfam" id="PF20434">
    <property type="entry name" value="BD-FAE"/>
    <property type="match status" value="1"/>
</dbReference>
<dbReference type="Proteomes" id="UP000025227">
    <property type="component" value="Unplaced"/>
</dbReference>
<dbReference type="AlphaFoldDB" id="A0A7I4YPW5"/>
<feature type="domain" description="BD-FAE-like" evidence="2">
    <location>
        <begin position="71"/>
        <end position="156"/>
    </location>
</feature>
<dbReference type="PANTHER" id="PTHR48081">
    <property type="entry name" value="AB HYDROLASE SUPERFAMILY PROTEIN C4A8.06C"/>
    <property type="match status" value="1"/>
</dbReference>
<evidence type="ECO:0000259" key="2">
    <source>
        <dbReference type="Pfam" id="PF20434"/>
    </source>
</evidence>
<organism evidence="3 4">
    <name type="scientific">Haemonchus contortus</name>
    <name type="common">Barber pole worm</name>
    <dbReference type="NCBI Taxonomy" id="6289"/>
    <lineage>
        <taxon>Eukaryota</taxon>
        <taxon>Metazoa</taxon>
        <taxon>Ecdysozoa</taxon>
        <taxon>Nematoda</taxon>
        <taxon>Chromadorea</taxon>
        <taxon>Rhabditida</taxon>
        <taxon>Rhabditina</taxon>
        <taxon>Rhabditomorpha</taxon>
        <taxon>Strongyloidea</taxon>
        <taxon>Trichostrongylidae</taxon>
        <taxon>Haemonchus</taxon>
    </lineage>
</organism>
<dbReference type="GO" id="GO:0004061">
    <property type="term" value="F:arylformamidase activity"/>
    <property type="evidence" value="ECO:0007669"/>
    <property type="project" value="TreeGrafter"/>
</dbReference>
<dbReference type="OrthoDB" id="433474at2759"/>
<evidence type="ECO:0000313" key="4">
    <source>
        <dbReference type="WBParaSite" id="HCON_00129435-00001"/>
    </source>
</evidence>
<dbReference type="InterPro" id="IPR050300">
    <property type="entry name" value="GDXG_lipolytic_enzyme"/>
</dbReference>
<dbReference type="OMA" id="PNCEIGA"/>